<accession>A0AAF0WJ67</accession>
<keyword evidence="3" id="KW-1185">Reference proteome</keyword>
<reference evidence="2" key="1">
    <citation type="journal article" date="2016" name="Nat. Genet.">
        <title>A high-quality carrot genome assembly provides new insights into carotenoid accumulation and asterid genome evolution.</title>
        <authorList>
            <person name="Iorizzo M."/>
            <person name="Ellison S."/>
            <person name="Senalik D."/>
            <person name="Zeng P."/>
            <person name="Satapoomin P."/>
            <person name="Huang J."/>
            <person name="Bowman M."/>
            <person name="Iovene M."/>
            <person name="Sanseverino W."/>
            <person name="Cavagnaro P."/>
            <person name="Yildiz M."/>
            <person name="Macko-Podgorni A."/>
            <person name="Moranska E."/>
            <person name="Grzebelus E."/>
            <person name="Grzebelus D."/>
            <person name="Ashrafi H."/>
            <person name="Zheng Z."/>
            <person name="Cheng S."/>
            <person name="Spooner D."/>
            <person name="Van Deynze A."/>
            <person name="Simon P."/>
        </authorList>
    </citation>
    <scope>NUCLEOTIDE SEQUENCE</scope>
    <source>
        <tissue evidence="2">Leaf</tissue>
    </source>
</reference>
<gene>
    <name evidence="2" type="ORF">DCAR_0208581</name>
</gene>
<feature type="signal peptide" evidence="1">
    <location>
        <begin position="1"/>
        <end position="29"/>
    </location>
</feature>
<feature type="chain" id="PRO_5042191369" evidence="1">
    <location>
        <begin position="30"/>
        <end position="73"/>
    </location>
</feature>
<dbReference type="PANTHER" id="PTHR36328">
    <property type="entry name" value="TRANSMEMBRANE PROTEIN"/>
    <property type="match status" value="1"/>
</dbReference>
<reference evidence="2" key="2">
    <citation type="submission" date="2022-03" db="EMBL/GenBank/DDBJ databases">
        <title>Draft title - Genomic analysis of global carrot germplasm unveils the trajectory of domestication and the origin of high carotenoid orange carrot.</title>
        <authorList>
            <person name="Iorizzo M."/>
            <person name="Ellison S."/>
            <person name="Senalik D."/>
            <person name="Macko-Podgorni A."/>
            <person name="Grzebelus D."/>
            <person name="Bostan H."/>
            <person name="Rolling W."/>
            <person name="Curaba J."/>
            <person name="Simon P."/>
        </authorList>
    </citation>
    <scope>NUCLEOTIDE SEQUENCE</scope>
    <source>
        <tissue evidence="2">Leaf</tissue>
    </source>
</reference>
<sequence>MANSGLRSMLLPLLLLALALSPALPAAEAARIPHRELLQVCVTCVCCTPPPPGKCCAKCCASPVVEQSQNGSP</sequence>
<protein>
    <submittedName>
        <fullName evidence="2">Uncharacterized protein</fullName>
    </submittedName>
</protein>
<name>A0AAF0WJ67_DAUCS</name>
<evidence type="ECO:0000313" key="2">
    <source>
        <dbReference type="EMBL" id="WOG89343.1"/>
    </source>
</evidence>
<keyword evidence="1" id="KW-0732">Signal</keyword>
<organism evidence="2 3">
    <name type="scientific">Daucus carota subsp. sativus</name>
    <name type="common">Carrot</name>
    <dbReference type="NCBI Taxonomy" id="79200"/>
    <lineage>
        <taxon>Eukaryota</taxon>
        <taxon>Viridiplantae</taxon>
        <taxon>Streptophyta</taxon>
        <taxon>Embryophyta</taxon>
        <taxon>Tracheophyta</taxon>
        <taxon>Spermatophyta</taxon>
        <taxon>Magnoliopsida</taxon>
        <taxon>eudicotyledons</taxon>
        <taxon>Gunneridae</taxon>
        <taxon>Pentapetalae</taxon>
        <taxon>asterids</taxon>
        <taxon>campanulids</taxon>
        <taxon>Apiales</taxon>
        <taxon>Apiaceae</taxon>
        <taxon>Apioideae</taxon>
        <taxon>Scandiceae</taxon>
        <taxon>Daucinae</taxon>
        <taxon>Daucus</taxon>
        <taxon>Daucus sect. Daucus</taxon>
    </lineage>
</organism>
<dbReference type="EMBL" id="CP093344">
    <property type="protein sequence ID" value="WOG89343.1"/>
    <property type="molecule type" value="Genomic_DNA"/>
</dbReference>
<dbReference type="AlphaFoldDB" id="A0AAF0WJ67"/>
<proteinExistence type="predicted"/>
<dbReference type="PANTHER" id="PTHR36328:SF7">
    <property type="entry name" value="TRANSMEMBRANE PROTEIN"/>
    <property type="match status" value="1"/>
</dbReference>
<evidence type="ECO:0000256" key="1">
    <source>
        <dbReference type="SAM" id="SignalP"/>
    </source>
</evidence>
<evidence type="ECO:0000313" key="3">
    <source>
        <dbReference type="Proteomes" id="UP000077755"/>
    </source>
</evidence>
<dbReference type="Proteomes" id="UP000077755">
    <property type="component" value="Chromosome 2"/>
</dbReference>